<dbReference type="AlphaFoldDB" id="A0A1Y2FQX1"/>
<keyword evidence="9" id="KW-0472">Membrane</keyword>
<evidence type="ECO:0000313" key="15">
    <source>
        <dbReference type="EMBL" id="ORY85606.1"/>
    </source>
</evidence>
<evidence type="ECO:0000256" key="6">
    <source>
        <dbReference type="ARBA" id="ARBA00022692"/>
    </source>
</evidence>
<dbReference type="PANTHER" id="PTHR45918">
    <property type="entry name" value="ALPHA-1,3/1,6-MANNOSYLTRANSFERASE ALG2"/>
    <property type="match status" value="1"/>
</dbReference>
<reference evidence="15 16" key="1">
    <citation type="submission" date="2016-07" db="EMBL/GenBank/DDBJ databases">
        <title>Pervasive Adenine N6-methylation of Active Genes in Fungi.</title>
        <authorList>
            <consortium name="DOE Joint Genome Institute"/>
            <person name="Mondo S.J."/>
            <person name="Dannebaum R.O."/>
            <person name="Kuo R.C."/>
            <person name="Labutti K."/>
            <person name="Haridas S."/>
            <person name="Kuo A."/>
            <person name="Salamov A."/>
            <person name="Ahrendt S.R."/>
            <person name="Lipzen A."/>
            <person name="Sullivan W."/>
            <person name="Andreopoulos W.B."/>
            <person name="Clum A."/>
            <person name="Lindquist E."/>
            <person name="Daum C."/>
            <person name="Ramamoorthy G.K."/>
            <person name="Gryganskyi A."/>
            <person name="Culley D."/>
            <person name="Magnuson J.K."/>
            <person name="James T.Y."/>
            <person name="O'Malley M.A."/>
            <person name="Stajich J.E."/>
            <person name="Spatafora J.W."/>
            <person name="Visel A."/>
            <person name="Grigoriev I.V."/>
        </authorList>
    </citation>
    <scope>NUCLEOTIDE SEQUENCE [LARGE SCALE GENOMIC DNA]</scope>
    <source>
        <strain evidence="15 16">12-1054</strain>
    </source>
</reference>
<evidence type="ECO:0000256" key="9">
    <source>
        <dbReference type="ARBA" id="ARBA00023136"/>
    </source>
</evidence>
<comment type="subcellular location">
    <subcellularLocation>
        <location evidence="2 12">Endoplasmic reticulum membrane</location>
    </subcellularLocation>
</comment>
<keyword evidence="6" id="KW-0812">Transmembrane</keyword>
<accession>A0A1Y2FQX1</accession>
<evidence type="ECO:0000256" key="4">
    <source>
        <dbReference type="ARBA" id="ARBA00022676"/>
    </source>
</evidence>
<dbReference type="GO" id="GO:0102704">
    <property type="term" value="F:GDP-Man:Man(2)GlcNAc(2)-PP-Dol alpha-1,6-mannosyltransferase activity"/>
    <property type="evidence" value="ECO:0007669"/>
    <property type="project" value="UniProtKB-UniRule"/>
</dbReference>
<dbReference type="EMBL" id="MCFI01000004">
    <property type="protein sequence ID" value="ORY85606.1"/>
    <property type="molecule type" value="Genomic_DNA"/>
</dbReference>
<comment type="catalytic activity">
    <reaction evidence="10 12">
        <text>a beta-D-Man-(1-&gt;4)-beta-D-GlcNAc-(1-&gt;4)-alpha-D-GlcNAc-diphospho-di-trans,poly-cis-dolichol + GDP-alpha-D-mannose = an alpha-D-Man-(1-&gt;3)-beta-D-Man-(1-&gt;4)-beta-D-GlcNAc-(1-&gt;4)-alpha-D-GlcNAc-diphospho-di-trans,poly-cis-dolichol + GDP + H(+)</text>
        <dbReference type="Rhea" id="RHEA:29515"/>
        <dbReference type="Rhea" id="RHEA-COMP:19511"/>
        <dbReference type="Rhea" id="RHEA-COMP:19513"/>
        <dbReference type="ChEBI" id="CHEBI:15378"/>
        <dbReference type="ChEBI" id="CHEBI:57527"/>
        <dbReference type="ChEBI" id="CHEBI:58189"/>
        <dbReference type="ChEBI" id="CHEBI:58472"/>
        <dbReference type="ChEBI" id="CHEBI:132510"/>
        <dbReference type="EC" id="2.4.1.132"/>
    </reaction>
    <physiologicalReaction direction="left-to-right" evidence="10 12">
        <dbReference type="Rhea" id="RHEA:29516"/>
    </physiologicalReaction>
</comment>
<dbReference type="OMA" id="AMYMKCP"/>
<evidence type="ECO:0000259" key="14">
    <source>
        <dbReference type="Pfam" id="PF13439"/>
    </source>
</evidence>
<comment type="catalytic activity">
    <reaction evidence="11 12">
        <text>an alpha-D-Man-(1-&gt;3)-beta-D-Man-(1-&gt;4)-beta-D-GlcNAc-(1-&gt;4)-alpha-D-GlcNAc-diphospho-di-trans,poly-cis-dolichol + GDP-alpha-D-mannose = an alpha-D-Man-(1-&gt;3)-[alpha-D-Man-(1-&gt;6)]-beta-D-Man-(1-&gt;4)-beta-D-GlcNAc-(1-&gt;4)-alpha-D-GlcNAc-diphospho-di-trans,poly-cis-dolichol + GDP + H(+)</text>
        <dbReference type="Rhea" id="RHEA:29519"/>
        <dbReference type="Rhea" id="RHEA-COMP:19513"/>
        <dbReference type="Rhea" id="RHEA-COMP:19515"/>
        <dbReference type="ChEBI" id="CHEBI:15378"/>
        <dbReference type="ChEBI" id="CHEBI:57527"/>
        <dbReference type="ChEBI" id="CHEBI:58189"/>
        <dbReference type="ChEBI" id="CHEBI:132510"/>
        <dbReference type="ChEBI" id="CHEBI:132511"/>
        <dbReference type="EC" id="2.4.1.257"/>
    </reaction>
    <physiologicalReaction direction="left-to-right" evidence="11 12">
        <dbReference type="Rhea" id="RHEA:29520"/>
    </physiologicalReaction>
</comment>
<dbReference type="Gene3D" id="3.40.50.2000">
    <property type="entry name" value="Glycogen Phosphorylase B"/>
    <property type="match status" value="2"/>
</dbReference>
<name>A0A1Y2FQX1_PROLT</name>
<dbReference type="OrthoDB" id="448893at2759"/>
<gene>
    <name evidence="15" type="ORF">BCR37DRAFT_341310</name>
</gene>
<comment type="function">
    <text evidence="1 12">Mannosylates Man(2)GlcNAc(2)-dolichol diphosphate and Man(1)GlcNAc(2)-dolichol diphosphate to form Man(3)GlcNAc(2)-dolichol diphosphate.</text>
</comment>
<dbReference type="PANTHER" id="PTHR45918:SF1">
    <property type="entry name" value="ALPHA-1,3_1,6-MANNOSYLTRANSFERASE ALG2"/>
    <property type="match status" value="1"/>
</dbReference>
<dbReference type="EC" id="2.4.1.132" evidence="12"/>
<comment type="pathway">
    <text evidence="3 12">Protein modification; protein glycosylation.</text>
</comment>
<keyword evidence="5 12" id="KW-0808">Transferase</keyword>
<feature type="non-terminal residue" evidence="15">
    <location>
        <position position="1"/>
    </location>
</feature>
<evidence type="ECO:0000313" key="16">
    <source>
        <dbReference type="Proteomes" id="UP000193685"/>
    </source>
</evidence>
<dbReference type="Pfam" id="PF13439">
    <property type="entry name" value="Glyco_transf_4"/>
    <property type="match status" value="1"/>
</dbReference>
<dbReference type="SUPFAM" id="SSF53756">
    <property type="entry name" value="UDP-Glycosyltransferase/glycogen phosphorylase"/>
    <property type="match status" value="1"/>
</dbReference>
<evidence type="ECO:0000256" key="10">
    <source>
        <dbReference type="ARBA" id="ARBA00045103"/>
    </source>
</evidence>
<dbReference type="Proteomes" id="UP000193685">
    <property type="component" value="Unassembled WGS sequence"/>
</dbReference>
<evidence type="ECO:0000256" key="8">
    <source>
        <dbReference type="ARBA" id="ARBA00022989"/>
    </source>
</evidence>
<comment type="similarity">
    <text evidence="12">Belongs to the glycosyltransferase group 1 family.</text>
</comment>
<dbReference type="RefSeq" id="XP_040727088.1">
    <property type="nucleotide sequence ID" value="XM_040867392.1"/>
</dbReference>
<feature type="domain" description="Glycosyltransferase subfamily 4-like N-terminal" evidence="14">
    <location>
        <begin position="11"/>
        <end position="188"/>
    </location>
</feature>
<evidence type="ECO:0000256" key="12">
    <source>
        <dbReference type="RuleBase" id="RU367136"/>
    </source>
</evidence>
<evidence type="ECO:0000256" key="1">
    <source>
        <dbReference type="ARBA" id="ARBA00003142"/>
    </source>
</evidence>
<keyword evidence="16" id="KW-1185">Reference proteome</keyword>
<evidence type="ECO:0000259" key="13">
    <source>
        <dbReference type="Pfam" id="PF00534"/>
    </source>
</evidence>
<comment type="caution">
    <text evidence="15">The sequence shown here is derived from an EMBL/GenBank/DDBJ whole genome shotgun (WGS) entry which is preliminary data.</text>
</comment>
<sequence>KVAFIHPDLGIGGAERLVVDAALGLQNKGHKVAVYTSYRDYNHCFEEARDGTLDVRVRGDTVVPANLGGRFSILCAMLRQIHLALTLIMDEDEFDVIFIDQLSAAIPLLQYNLKAKVVFYCHFPDKLLSSRQSLLKRVYRMPFDLIEGATTGAADTILVNSKYTASIFAQSFPRIDKKPQVLYPCVSSDHEAETKALDTTGLKFILSLNRFERKKDVGLAIKAFAKLKGRKSSPSAVLVIAGGHDARVAENVATLSELQKLCGTHSLLHKTLHPPYSLPLALSQPKEGVDVIFMLSIPKPLKSALLAEASLLAYTPANEHFGIVPLEAMLASTLVLAQNSGGPLETVQDGVTGYLRPADADAWSEVM</sequence>
<evidence type="ECO:0000256" key="11">
    <source>
        <dbReference type="ARBA" id="ARBA00045104"/>
    </source>
</evidence>
<organism evidence="15 16">
    <name type="scientific">Protomyces lactucae-debilis</name>
    <dbReference type="NCBI Taxonomy" id="2754530"/>
    <lineage>
        <taxon>Eukaryota</taxon>
        <taxon>Fungi</taxon>
        <taxon>Dikarya</taxon>
        <taxon>Ascomycota</taxon>
        <taxon>Taphrinomycotina</taxon>
        <taxon>Taphrinomycetes</taxon>
        <taxon>Taphrinales</taxon>
        <taxon>Protomycetaceae</taxon>
        <taxon>Protomyces</taxon>
    </lineage>
</organism>
<evidence type="ECO:0000256" key="2">
    <source>
        <dbReference type="ARBA" id="ARBA00004586"/>
    </source>
</evidence>
<keyword evidence="4 12" id="KW-0328">Glycosyltransferase</keyword>
<dbReference type="InterPro" id="IPR001296">
    <property type="entry name" value="Glyco_trans_1"/>
</dbReference>
<dbReference type="InterPro" id="IPR027054">
    <property type="entry name" value="ALG2"/>
</dbReference>
<dbReference type="GeneID" id="63783991"/>
<dbReference type="STRING" id="56484.A0A1Y2FQX1"/>
<protein>
    <recommendedName>
        <fullName evidence="12">Alpha-1,3/1,6-mannosyltransferase ALG2</fullName>
        <ecNumber evidence="12">2.4.1.132</ecNumber>
        <ecNumber evidence="12">2.4.1.257</ecNumber>
    </recommendedName>
    <alternativeName>
        <fullName evidence="12">GDP-Man:Man(1)GlcNAc(2)-PP-Dol alpha-1,3-mannosyltransferase</fullName>
    </alternativeName>
</protein>
<evidence type="ECO:0000256" key="3">
    <source>
        <dbReference type="ARBA" id="ARBA00004922"/>
    </source>
</evidence>
<dbReference type="GO" id="GO:0005789">
    <property type="term" value="C:endoplasmic reticulum membrane"/>
    <property type="evidence" value="ECO:0007669"/>
    <property type="project" value="UniProtKB-SubCell"/>
</dbReference>
<dbReference type="EC" id="2.4.1.257" evidence="12"/>
<feature type="non-terminal residue" evidence="15">
    <location>
        <position position="367"/>
    </location>
</feature>
<dbReference type="UniPathway" id="UPA00378"/>
<dbReference type="InterPro" id="IPR028098">
    <property type="entry name" value="Glyco_trans_4-like_N"/>
</dbReference>
<feature type="domain" description="Glycosyl transferase family 1" evidence="13">
    <location>
        <begin position="200"/>
        <end position="364"/>
    </location>
</feature>
<proteinExistence type="inferred from homology"/>
<evidence type="ECO:0000256" key="7">
    <source>
        <dbReference type="ARBA" id="ARBA00022824"/>
    </source>
</evidence>
<evidence type="ECO:0000256" key="5">
    <source>
        <dbReference type="ARBA" id="ARBA00022679"/>
    </source>
</evidence>
<keyword evidence="7 12" id="KW-0256">Endoplasmic reticulum</keyword>
<dbReference type="GO" id="GO:0004378">
    <property type="term" value="F:GDP-Man:Man(1)GlcNAc(2)-PP-Dol alpha-1,3-mannosyltransferase activity"/>
    <property type="evidence" value="ECO:0007669"/>
    <property type="project" value="UniProtKB-UniRule"/>
</dbReference>
<keyword evidence="8" id="KW-1133">Transmembrane helix</keyword>
<dbReference type="Pfam" id="PF00534">
    <property type="entry name" value="Glycos_transf_1"/>
    <property type="match status" value="1"/>
</dbReference>